<keyword evidence="21" id="KW-1185">Reference proteome</keyword>
<comment type="caution">
    <text evidence="13">Lacks conserved residue(s) required for the propagation of feature annotation.</text>
</comment>
<protein>
    <recommendedName>
        <fullName evidence="11 13">Glycerol-3-phosphate dehydrogenase [NAD(P)+]</fullName>
        <ecNumber evidence="10 13">1.1.1.94</ecNumber>
    </recommendedName>
    <alternativeName>
        <fullName evidence="13">NAD(P)(+)-dependent glycerol-3-phosphate dehydrogenase</fullName>
    </alternativeName>
    <alternativeName>
        <fullName evidence="12 13">NAD(P)H-dependent dihydroxyacetone-phosphate reductase</fullName>
    </alternativeName>
</protein>
<feature type="binding site" evidence="16">
    <location>
        <begin position="9"/>
        <end position="14"/>
    </location>
    <ligand>
        <name>NAD(+)</name>
        <dbReference type="ChEBI" id="CHEBI:57540"/>
    </ligand>
</feature>
<reference evidence="21" key="1">
    <citation type="submission" date="2020-06" db="EMBL/GenBank/DDBJ databases">
        <title>Draft genomic sequecing of Geomonas sp. Red745.</title>
        <authorList>
            <person name="Itoh H."/>
            <person name="Xu Z.X."/>
            <person name="Ushijima N."/>
            <person name="Masuda Y."/>
            <person name="Shiratori Y."/>
            <person name="Senoo K."/>
        </authorList>
    </citation>
    <scope>NUCLEOTIDE SEQUENCE [LARGE SCALE GENOMIC DNA]</scope>
    <source>
        <strain evidence="21">Red745</strain>
    </source>
</reference>
<feature type="binding site" evidence="13">
    <location>
        <position position="256"/>
    </location>
    <ligand>
        <name>sn-glycerol 3-phosphate</name>
        <dbReference type="ChEBI" id="CHEBI:57597"/>
    </ligand>
</feature>
<evidence type="ECO:0000259" key="19">
    <source>
        <dbReference type="Pfam" id="PF07479"/>
    </source>
</evidence>
<keyword evidence="5 13" id="KW-0520">NAD</keyword>
<evidence type="ECO:0000256" key="4">
    <source>
        <dbReference type="ARBA" id="ARBA00023002"/>
    </source>
</evidence>
<feature type="binding site" evidence="13">
    <location>
        <position position="258"/>
    </location>
    <ligand>
        <name>sn-glycerol 3-phosphate</name>
        <dbReference type="ChEBI" id="CHEBI:57597"/>
    </ligand>
</feature>
<dbReference type="InterPro" id="IPR006109">
    <property type="entry name" value="G3P_DH_NAD-dep_C"/>
</dbReference>
<dbReference type="AlphaFoldDB" id="A0A6V8N6U2"/>
<dbReference type="FunFam" id="1.10.1040.10:FF:000001">
    <property type="entry name" value="Glycerol-3-phosphate dehydrogenase [NAD(P)+]"/>
    <property type="match status" value="1"/>
</dbReference>
<dbReference type="GO" id="GO:0046167">
    <property type="term" value="P:glycerol-3-phosphate biosynthetic process"/>
    <property type="evidence" value="ECO:0007669"/>
    <property type="project" value="UniProtKB-UniRule"/>
</dbReference>
<evidence type="ECO:0000256" key="16">
    <source>
        <dbReference type="PIRSR" id="PIRSR000114-3"/>
    </source>
</evidence>
<dbReference type="InterPro" id="IPR006168">
    <property type="entry name" value="G3P_DH_NAD-dep"/>
</dbReference>
<keyword evidence="2 13" id="KW-0444">Lipid biosynthesis</keyword>
<feature type="domain" description="Glycerol-3-phosphate dehydrogenase NAD-dependent C-terminal" evidence="19">
    <location>
        <begin position="182"/>
        <end position="322"/>
    </location>
</feature>
<comment type="pathway">
    <text evidence="13">Membrane lipid metabolism; glycerophospholipid metabolism.</text>
</comment>
<comment type="catalytic activity">
    <reaction evidence="13">
        <text>sn-glycerol 3-phosphate + NAD(+) = dihydroxyacetone phosphate + NADH + H(+)</text>
        <dbReference type="Rhea" id="RHEA:11092"/>
        <dbReference type="ChEBI" id="CHEBI:15378"/>
        <dbReference type="ChEBI" id="CHEBI:57540"/>
        <dbReference type="ChEBI" id="CHEBI:57597"/>
        <dbReference type="ChEBI" id="CHEBI:57642"/>
        <dbReference type="ChEBI" id="CHEBI:57945"/>
        <dbReference type="EC" id="1.1.1.94"/>
    </reaction>
</comment>
<evidence type="ECO:0000256" key="9">
    <source>
        <dbReference type="ARBA" id="ARBA00052716"/>
    </source>
</evidence>
<sequence length="335" mass="36131">MSEIIAVIGAGSWGTTLADLLAKKGHAVTLWAYEPELVQEMRVNRENNLYLPGIRLADNLRFTNDLEEAYTGCTMVLCVVPSQLVRRVMGSSLPYLPPDAVLVSASKGIELDTLCTVSEIYREILPPELFARFAALSGPSFAREVAQEMPTAVTVAAASLEVAHRVQQAFNSSFFRVYRNDDVVGVELGGAIKNVIAIAAGISDGLGFGHNTRAALITRGLAEMTRLGLAMGAQASTFAGLAGMGDLVLTCTGDLSRNRSVGIQIGQGRQLTEILGEMRMVAEGVKTTESAYNLAQKMGVEMPIINQMYQMLYQDKPARQAVLELMTRNLKAEGV</sequence>
<evidence type="ECO:0000313" key="20">
    <source>
        <dbReference type="EMBL" id="GFO67557.1"/>
    </source>
</evidence>
<dbReference type="InterPro" id="IPR008927">
    <property type="entry name" value="6-PGluconate_DH-like_C_sf"/>
</dbReference>
<proteinExistence type="inferred from homology"/>
<dbReference type="RefSeq" id="WP_183360093.1">
    <property type="nucleotide sequence ID" value="NZ_BLXZ01000002.1"/>
</dbReference>
<keyword evidence="6 13" id="KW-0443">Lipid metabolism</keyword>
<evidence type="ECO:0000256" key="8">
    <source>
        <dbReference type="ARBA" id="ARBA00023264"/>
    </source>
</evidence>
<dbReference type="GO" id="GO:0008654">
    <property type="term" value="P:phospholipid biosynthetic process"/>
    <property type="evidence" value="ECO:0007669"/>
    <property type="project" value="UniProtKB-KW"/>
</dbReference>
<dbReference type="GO" id="GO:0046168">
    <property type="term" value="P:glycerol-3-phosphate catabolic process"/>
    <property type="evidence" value="ECO:0007669"/>
    <property type="project" value="InterPro"/>
</dbReference>
<evidence type="ECO:0000259" key="18">
    <source>
        <dbReference type="Pfam" id="PF01210"/>
    </source>
</evidence>
<gene>
    <name evidence="13 20" type="primary">gpsA</name>
    <name evidence="20" type="ORF">GMLC_11360</name>
</gene>
<evidence type="ECO:0000256" key="2">
    <source>
        <dbReference type="ARBA" id="ARBA00022516"/>
    </source>
</evidence>
<feature type="binding site" evidence="13">
    <location>
        <position position="257"/>
    </location>
    <ligand>
        <name>NADPH</name>
        <dbReference type="ChEBI" id="CHEBI:57783"/>
    </ligand>
</feature>
<keyword evidence="13" id="KW-0547">Nucleotide-binding</keyword>
<evidence type="ECO:0000256" key="11">
    <source>
        <dbReference type="ARBA" id="ARBA00069372"/>
    </source>
</evidence>
<evidence type="ECO:0000256" key="14">
    <source>
        <dbReference type="PIRSR" id="PIRSR000114-1"/>
    </source>
</evidence>
<dbReference type="EMBL" id="BLXZ01000002">
    <property type="protein sequence ID" value="GFO67557.1"/>
    <property type="molecule type" value="Genomic_DNA"/>
</dbReference>
<comment type="function">
    <text evidence="13">Catalyzes the reduction of the glycolytic intermediate dihydroxyacetone phosphate (DHAP) to sn-glycerol 3-phosphate (G3P), the key precursor for phospholipid synthesis.</text>
</comment>
<accession>A0A6V8N6U2</accession>
<feature type="binding site" evidence="13">
    <location>
        <position position="246"/>
    </location>
    <ligand>
        <name>sn-glycerol 3-phosphate</name>
        <dbReference type="ChEBI" id="CHEBI:57597"/>
    </ligand>
</feature>
<feature type="active site" description="Proton acceptor" evidence="13 14">
    <location>
        <position position="193"/>
    </location>
</feature>
<dbReference type="InterPro" id="IPR011128">
    <property type="entry name" value="G3P_DH_NAD-dep_N"/>
</dbReference>
<dbReference type="InterPro" id="IPR013328">
    <property type="entry name" value="6PGD_dom2"/>
</dbReference>
<feature type="binding site" evidence="13">
    <location>
        <position position="13"/>
    </location>
    <ligand>
        <name>NADPH</name>
        <dbReference type="ChEBI" id="CHEBI:57783"/>
    </ligand>
</feature>
<feature type="binding site" evidence="13">
    <location>
        <position position="107"/>
    </location>
    <ligand>
        <name>sn-glycerol 3-phosphate</name>
        <dbReference type="ChEBI" id="CHEBI:57597"/>
    </ligand>
</feature>
<feature type="domain" description="Glycerol-3-phosphate dehydrogenase NAD-dependent N-terminal" evidence="18">
    <location>
        <begin position="5"/>
        <end position="161"/>
    </location>
</feature>
<comment type="subcellular location">
    <subcellularLocation>
        <location evidence="13">Cytoplasm</location>
    </subcellularLocation>
</comment>
<dbReference type="Proteomes" id="UP000587586">
    <property type="component" value="Unassembled WGS sequence"/>
</dbReference>
<evidence type="ECO:0000256" key="3">
    <source>
        <dbReference type="ARBA" id="ARBA00022857"/>
    </source>
</evidence>
<keyword evidence="8 13" id="KW-1208">Phospholipid metabolism</keyword>
<feature type="binding site" evidence="13">
    <location>
        <position position="142"/>
    </location>
    <ligand>
        <name>NADPH</name>
        <dbReference type="ChEBI" id="CHEBI:57783"/>
    </ligand>
</feature>
<feature type="binding site" evidence="15">
    <location>
        <begin position="257"/>
        <end position="258"/>
    </location>
    <ligand>
        <name>substrate</name>
    </ligand>
</feature>
<dbReference type="PRINTS" id="PR00077">
    <property type="entry name" value="GPDHDRGNASE"/>
</dbReference>
<dbReference type="PANTHER" id="PTHR11728:SF1">
    <property type="entry name" value="GLYCEROL-3-PHOSPHATE DEHYDROGENASE [NAD(+)] 2, CHLOROPLASTIC"/>
    <property type="match status" value="1"/>
</dbReference>
<evidence type="ECO:0000256" key="17">
    <source>
        <dbReference type="RuleBase" id="RU000437"/>
    </source>
</evidence>
<evidence type="ECO:0000256" key="1">
    <source>
        <dbReference type="ARBA" id="ARBA00011009"/>
    </source>
</evidence>
<dbReference type="Pfam" id="PF01210">
    <property type="entry name" value="NAD_Gly3P_dh_N"/>
    <property type="match status" value="1"/>
</dbReference>
<dbReference type="Gene3D" id="3.40.50.720">
    <property type="entry name" value="NAD(P)-binding Rossmann-like Domain"/>
    <property type="match status" value="1"/>
</dbReference>
<dbReference type="NCBIfam" id="NF000942">
    <property type="entry name" value="PRK00094.1-4"/>
    <property type="match status" value="1"/>
</dbReference>
<evidence type="ECO:0000256" key="10">
    <source>
        <dbReference type="ARBA" id="ARBA00066687"/>
    </source>
</evidence>
<feature type="binding site" evidence="13">
    <location>
        <position position="257"/>
    </location>
    <ligand>
        <name>sn-glycerol 3-phosphate</name>
        <dbReference type="ChEBI" id="CHEBI:57597"/>
    </ligand>
</feature>
<evidence type="ECO:0000256" key="5">
    <source>
        <dbReference type="ARBA" id="ARBA00023027"/>
    </source>
</evidence>
<feature type="binding site" evidence="13">
    <location>
        <position position="281"/>
    </location>
    <ligand>
        <name>NADPH</name>
        <dbReference type="ChEBI" id="CHEBI:57783"/>
    </ligand>
</feature>
<dbReference type="GO" id="GO:0005975">
    <property type="term" value="P:carbohydrate metabolic process"/>
    <property type="evidence" value="ECO:0007669"/>
    <property type="project" value="InterPro"/>
</dbReference>
<feature type="binding site" evidence="13">
    <location>
        <position position="138"/>
    </location>
    <ligand>
        <name>sn-glycerol 3-phosphate</name>
        <dbReference type="ChEBI" id="CHEBI:57597"/>
    </ligand>
</feature>
<keyword evidence="3 13" id="KW-0521">NADP</keyword>
<evidence type="ECO:0000256" key="13">
    <source>
        <dbReference type="HAMAP-Rule" id="MF_00394"/>
    </source>
</evidence>
<feature type="binding site" evidence="13">
    <location>
        <position position="50"/>
    </location>
    <ligand>
        <name>NADPH</name>
        <dbReference type="ChEBI" id="CHEBI:57783"/>
    </ligand>
</feature>
<dbReference type="Pfam" id="PF07479">
    <property type="entry name" value="NAD_Gly3P_dh_C"/>
    <property type="match status" value="1"/>
</dbReference>
<dbReference type="InterPro" id="IPR036291">
    <property type="entry name" value="NAD(P)-bd_dom_sf"/>
</dbReference>
<keyword evidence="13" id="KW-0963">Cytoplasm</keyword>
<dbReference type="GO" id="GO:0006650">
    <property type="term" value="P:glycerophospholipid metabolic process"/>
    <property type="evidence" value="ECO:0007669"/>
    <property type="project" value="UniProtKB-UniRule"/>
</dbReference>
<dbReference type="HAMAP" id="MF_00394">
    <property type="entry name" value="NAD_Glyc3P_dehydrog"/>
    <property type="match status" value="1"/>
</dbReference>
<evidence type="ECO:0000256" key="7">
    <source>
        <dbReference type="ARBA" id="ARBA00023209"/>
    </source>
</evidence>
<keyword evidence="7 13" id="KW-0594">Phospholipid biosynthesis</keyword>
<organism evidence="20 21">
    <name type="scientific">Geomonas limicola</name>
    <dbReference type="NCBI Taxonomy" id="2740186"/>
    <lineage>
        <taxon>Bacteria</taxon>
        <taxon>Pseudomonadati</taxon>
        <taxon>Thermodesulfobacteriota</taxon>
        <taxon>Desulfuromonadia</taxon>
        <taxon>Geobacterales</taxon>
        <taxon>Geobacteraceae</taxon>
        <taxon>Geomonas</taxon>
    </lineage>
</organism>
<evidence type="ECO:0000256" key="12">
    <source>
        <dbReference type="ARBA" id="ARBA00080511"/>
    </source>
</evidence>
<feature type="binding site" evidence="13">
    <location>
        <position position="140"/>
    </location>
    <ligand>
        <name>sn-glycerol 3-phosphate</name>
        <dbReference type="ChEBI" id="CHEBI:57597"/>
    </ligand>
</feature>
<evidence type="ECO:0000313" key="21">
    <source>
        <dbReference type="Proteomes" id="UP000587586"/>
    </source>
</evidence>
<feature type="binding site" evidence="16">
    <location>
        <position position="257"/>
    </location>
    <ligand>
        <name>NAD(+)</name>
        <dbReference type="ChEBI" id="CHEBI:57540"/>
    </ligand>
</feature>
<dbReference type="SUPFAM" id="SSF51735">
    <property type="entry name" value="NAD(P)-binding Rossmann-fold domains"/>
    <property type="match status" value="1"/>
</dbReference>
<dbReference type="GO" id="GO:0051287">
    <property type="term" value="F:NAD binding"/>
    <property type="evidence" value="ECO:0007669"/>
    <property type="project" value="InterPro"/>
</dbReference>
<dbReference type="GO" id="GO:0047952">
    <property type="term" value="F:glycerol-3-phosphate dehydrogenase [NAD(P)+] activity"/>
    <property type="evidence" value="ECO:0007669"/>
    <property type="project" value="UniProtKB-UniRule"/>
</dbReference>
<feature type="binding site" evidence="13">
    <location>
        <position position="193"/>
    </location>
    <ligand>
        <name>sn-glycerol 3-phosphate</name>
        <dbReference type="ChEBI" id="CHEBI:57597"/>
    </ligand>
</feature>
<dbReference type="GO" id="GO:0005829">
    <property type="term" value="C:cytosol"/>
    <property type="evidence" value="ECO:0007669"/>
    <property type="project" value="TreeGrafter"/>
</dbReference>
<feature type="binding site" evidence="15">
    <location>
        <position position="107"/>
    </location>
    <ligand>
        <name>substrate</name>
    </ligand>
</feature>
<dbReference type="EC" id="1.1.1.94" evidence="10 13"/>
<name>A0A6V8N6U2_9BACT</name>
<feature type="binding site" evidence="13">
    <location>
        <position position="283"/>
    </location>
    <ligand>
        <name>NADPH</name>
        <dbReference type="ChEBI" id="CHEBI:57783"/>
    </ligand>
</feature>
<comment type="catalytic activity">
    <reaction evidence="9">
        <text>sn-glycerol 3-phosphate + NADP(+) = dihydroxyacetone phosphate + NADPH + H(+)</text>
        <dbReference type="Rhea" id="RHEA:11096"/>
        <dbReference type="ChEBI" id="CHEBI:15378"/>
        <dbReference type="ChEBI" id="CHEBI:57597"/>
        <dbReference type="ChEBI" id="CHEBI:57642"/>
        <dbReference type="ChEBI" id="CHEBI:57783"/>
        <dbReference type="ChEBI" id="CHEBI:58349"/>
        <dbReference type="EC" id="1.1.1.94"/>
    </reaction>
    <physiologicalReaction direction="right-to-left" evidence="9">
        <dbReference type="Rhea" id="RHEA:11098"/>
    </physiologicalReaction>
</comment>
<dbReference type="PANTHER" id="PTHR11728">
    <property type="entry name" value="GLYCEROL-3-PHOSPHATE DEHYDROGENASE"/>
    <property type="match status" value="1"/>
</dbReference>
<dbReference type="Gene3D" id="1.10.1040.10">
    <property type="entry name" value="N-(1-d-carboxylethyl)-l-norvaline Dehydrogenase, domain 2"/>
    <property type="match status" value="1"/>
</dbReference>
<dbReference type="PROSITE" id="PS00957">
    <property type="entry name" value="NAD_G3PDH"/>
    <property type="match status" value="1"/>
</dbReference>
<evidence type="ECO:0000256" key="6">
    <source>
        <dbReference type="ARBA" id="ARBA00023098"/>
    </source>
</evidence>
<comment type="caution">
    <text evidence="20">The sequence shown here is derived from an EMBL/GenBank/DDBJ whole genome shotgun (WGS) entry which is preliminary data.</text>
</comment>
<dbReference type="UniPathway" id="UPA00940"/>
<evidence type="ECO:0000256" key="15">
    <source>
        <dbReference type="PIRSR" id="PIRSR000114-2"/>
    </source>
</evidence>
<comment type="similarity">
    <text evidence="1 13 17">Belongs to the NAD-dependent glycerol-3-phosphate dehydrogenase family.</text>
</comment>
<feature type="binding site" evidence="13">
    <location>
        <position position="12"/>
    </location>
    <ligand>
        <name>NADPH</name>
        <dbReference type="ChEBI" id="CHEBI:57783"/>
    </ligand>
</feature>
<dbReference type="SUPFAM" id="SSF48179">
    <property type="entry name" value="6-phosphogluconate dehydrogenase C-terminal domain-like"/>
    <property type="match status" value="1"/>
</dbReference>
<dbReference type="NCBIfam" id="NF000940">
    <property type="entry name" value="PRK00094.1-2"/>
    <property type="match status" value="1"/>
</dbReference>
<keyword evidence="4 13" id="KW-0560">Oxidoreductase</keyword>
<feature type="binding site" evidence="13">
    <location>
        <position position="107"/>
    </location>
    <ligand>
        <name>NADPH</name>
        <dbReference type="ChEBI" id="CHEBI:57783"/>
    </ligand>
</feature>
<feature type="binding site" evidence="16">
    <location>
        <position position="142"/>
    </location>
    <ligand>
        <name>NAD(+)</name>
        <dbReference type="ChEBI" id="CHEBI:57540"/>
    </ligand>
</feature>
<dbReference type="PIRSF" id="PIRSF000114">
    <property type="entry name" value="Glycerol-3-P_dh"/>
    <property type="match status" value="1"/>
</dbReference>
<dbReference type="FunFam" id="3.40.50.720:FF:000019">
    <property type="entry name" value="Glycerol-3-phosphate dehydrogenase [NAD(P)+]"/>
    <property type="match status" value="1"/>
</dbReference>